<evidence type="ECO:0000313" key="2">
    <source>
        <dbReference type="EMBL" id="MED6262557.1"/>
    </source>
</evidence>
<feature type="region of interest" description="Disordered" evidence="1">
    <location>
        <begin position="1"/>
        <end position="113"/>
    </location>
</feature>
<reference evidence="2 3" key="1">
    <citation type="submission" date="2021-07" db="EMBL/GenBank/DDBJ databases">
        <authorList>
            <person name="Palmer J.M."/>
        </authorList>
    </citation>
    <scope>NUCLEOTIDE SEQUENCE [LARGE SCALE GENOMIC DNA]</scope>
    <source>
        <strain evidence="2 3">AT_MEX2019</strain>
        <tissue evidence="2">Muscle</tissue>
    </source>
</reference>
<evidence type="ECO:0000256" key="1">
    <source>
        <dbReference type="SAM" id="MobiDB-lite"/>
    </source>
</evidence>
<name>A0ABU7CHV9_9TELE</name>
<evidence type="ECO:0000313" key="3">
    <source>
        <dbReference type="Proteomes" id="UP001345963"/>
    </source>
</evidence>
<accession>A0ABU7CHV9</accession>
<dbReference type="EMBL" id="JAHUTI010093167">
    <property type="protein sequence ID" value="MED6262557.1"/>
    <property type="molecule type" value="Genomic_DNA"/>
</dbReference>
<organism evidence="2 3">
    <name type="scientific">Ataeniobius toweri</name>
    <dbReference type="NCBI Taxonomy" id="208326"/>
    <lineage>
        <taxon>Eukaryota</taxon>
        <taxon>Metazoa</taxon>
        <taxon>Chordata</taxon>
        <taxon>Craniata</taxon>
        <taxon>Vertebrata</taxon>
        <taxon>Euteleostomi</taxon>
        <taxon>Actinopterygii</taxon>
        <taxon>Neopterygii</taxon>
        <taxon>Teleostei</taxon>
        <taxon>Neoteleostei</taxon>
        <taxon>Acanthomorphata</taxon>
        <taxon>Ovalentaria</taxon>
        <taxon>Atherinomorphae</taxon>
        <taxon>Cyprinodontiformes</taxon>
        <taxon>Goodeidae</taxon>
        <taxon>Ataeniobius</taxon>
    </lineage>
</organism>
<sequence length="206" mass="22927">MPPSRPPPRSPPDTRASRAAHCQARTTIRPPPAATARQFMRGKHVTVPASRPPTVLNGKSRRTGAAGRPAPPPKRSHILINTAHCPPKTPSLEPSAPLTYGPGTEARDRNPRKSKISAEFKRITTVPLIPKFMSQLEHYSEKLNHFIATRRACSLQALALYLNEDHEKLVEEYREKLDQMVIGIYVIKQPDTDIDQSPEDVGIKVE</sequence>
<comment type="caution">
    <text evidence="2">The sequence shown here is derived from an EMBL/GenBank/DDBJ whole genome shotgun (WGS) entry which is preliminary data.</text>
</comment>
<proteinExistence type="predicted"/>
<keyword evidence="3" id="KW-1185">Reference proteome</keyword>
<feature type="compositionally biased region" description="Pro residues" evidence="1">
    <location>
        <begin position="1"/>
        <end position="11"/>
    </location>
</feature>
<dbReference type="Proteomes" id="UP001345963">
    <property type="component" value="Unassembled WGS sequence"/>
</dbReference>
<feature type="non-terminal residue" evidence="2">
    <location>
        <position position="206"/>
    </location>
</feature>
<protein>
    <submittedName>
        <fullName evidence="2">Uncharacterized protein</fullName>
    </submittedName>
</protein>
<gene>
    <name evidence="2" type="ORF">ATANTOWER_021632</name>
</gene>